<dbReference type="Gene3D" id="2.60.40.1190">
    <property type="match status" value="1"/>
</dbReference>
<feature type="domain" description="Carbohydrate-binding" evidence="1">
    <location>
        <begin position="45"/>
        <end position="199"/>
    </location>
</feature>
<dbReference type="RefSeq" id="WP_251807635.1">
    <property type="nucleotide sequence ID" value="NZ_CP166679.1"/>
</dbReference>
<evidence type="ECO:0000313" key="4">
    <source>
        <dbReference type="Proteomes" id="UP001597532"/>
    </source>
</evidence>
<proteinExistence type="predicted"/>
<accession>A0ABW5VBF5</accession>
<name>A0ABW5VBF5_9FLAO</name>
<dbReference type="Proteomes" id="UP001597532">
    <property type="component" value="Unassembled WGS sequence"/>
</dbReference>
<dbReference type="InterPro" id="IPR010502">
    <property type="entry name" value="Carb-bd_dom_fam9"/>
</dbReference>
<organism evidence="3 4">
    <name type="scientific">Arenibacter antarcticus</name>
    <dbReference type="NCBI Taxonomy" id="2040469"/>
    <lineage>
        <taxon>Bacteria</taxon>
        <taxon>Pseudomonadati</taxon>
        <taxon>Bacteroidota</taxon>
        <taxon>Flavobacteriia</taxon>
        <taxon>Flavobacteriales</taxon>
        <taxon>Flavobacteriaceae</taxon>
        <taxon>Arenibacter</taxon>
    </lineage>
</organism>
<reference evidence="4" key="1">
    <citation type="journal article" date="2019" name="Int. J. Syst. Evol. Microbiol.">
        <title>The Global Catalogue of Microorganisms (GCM) 10K type strain sequencing project: providing services to taxonomists for standard genome sequencing and annotation.</title>
        <authorList>
            <consortium name="The Broad Institute Genomics Platform"/>
            <consortium name="The Broad Institute Genome Sequencing Center for Infectious Disease"/>
            <person name="Wu L."/>
            <person name="Ma J."/>
        </authorList>
    </citation>
    <scope>NUCLEOTIDE SEQUENCE [LARGE SCALE GENOMIC DNA]</scope>
    <source>
        <strain evidence="4">KCTC 52924</strain>
    </source>
</reference>
<dbReference type="Pfam" id="PF19313">
    <property type="entry name" value="DUF5916"/>
    <property type="match status" value="1"/>
</dbReference>
<dbReference type="Pfam" id="PF06452">
    <property type="entry name" value="CBM9_1"/>
    <property type="match status" value="1"/>
</dbReference>
<gene>
    <name evidence="3" type="ORF">ACFS1K_01145</name>
</gene>
<comment type="caution">
    <text evidence="3">The sequence shown here is derived from an EMBL/GenBank/DDBJ whole genome shotgun (WGS) entry which is preliminary data.</text>
</comment>
<protein>
    <submittedName>
        <fullName evidence="3">DUF5916 domain-containing protein</fullName>
    </submittedName>
</protein>
<sequence length="883" mass="101509">MNISSLTTSVLLLSHVVFYAQDSTKSLIKKTYTTEFIKDMPPPVVDGILEENTWSLVPWEGAFVEQRPDENTAPDHQTKFKILYDKNFLYVGIRCYDSEPDKIEKRLSRRDGFEGDWIAIFIDSYFDKRTAFGFLVTAAGVKADIFESNNGDNEDESWNPIWHTKTQIDSEGWTAEMKIPLSQLKFGKSKEQTWGLQVMRRLFREEERSVWQRLPQDTPGFVSEFGLLQGLIDLEPQKQLEIQPYAISKLETYDAEQGNPFLTGQDEKFTGGLDAKIGITNDLTLDLTINPDFGQVEADPSAIALDGFQIFFEEKRPFFVENKNIFNYQVSRSQAGNTFGFDNVFYSRRIGRSPQGFPETEEGEFVDQPNNTAILGAAKFSGKTKDGWSIGVMESTTARKYATIDNNGQRRREIVEPLTNYFIGRLQKDFNDRNSYLGSIFTATNREDLNQNLNFLHKSAYTGGFDFKHQWNQRDWYLAGNIIWSHVRGDTTAIRKTQESITHLFQRVGADHINLDPNSTSMSGTGGNLQLGKVGNGHWKFETGFTWRSPELELNDVGFQRQADDLRHYNWIGYQSLKPDKSFRKIGINYNHWSVWDFGGNHNNLQFNTNSWQNWKNNWFTNIGFNYTPVQYSNFALRGGPRLRLSPEISFYNGVETDSRKKLQLSLFHNGSKALDNSNKSYEIEFGLSYQPFNALRISAFPEYSTSNNKLQYIDNIDAGNTTTYLNGSVNQKTLSMSLRLNYTINPNLSIQYWGQPFISNGRYSDFKEVTDPLAKSFNSRIWTYQTNQITRIEDLYSVDANLDGTADFTFENPDFSVIQFRSNLVLRWEYIPGSEVFLVWSQDVSHSGDPQSPLFNGLKDNIFNGEKPKNIFLLKVTYRFVL</sequence>
<keyword evidence="4" id="KW-1185">Reference proteome</keyword>
<dbReference type="InterPro" id="IPR045670">
    <property type="entry name" value="DUF5916"/>
</dbReference>
<evidence type="ECO:0000259" key="2">
    <source>
        <dbReference type="Pfam" id="PF19313"/>
    </source>
</evidence>
<dbReference type="SUPFAM" id="SSF49344">
    <property type="entry name" value="CBD9-like"/>
    <property type="match status" value="1"/>
</dbReference>
<evidence type="ECO:0000259" key="1">
    <source>
        <dbReference type="Pfam" id="PF06452"/>
    </source>
</evidence>
<evidence type="ECO:0000313" key="3">
    <source>
        <dbReference type="EMBL" id="MFD2788361.1"/>
    </source>
</evidence>
<dbReference type="EMBL" id="JBHUOK010000002">
    <property type="protein sequence ID" value="MFD2788361.1"/>
    <property type="molecule type" value="Genomic_DNA"/>
</dbReference>
<feature type="domain" description="DUF5916" evidence="2">
    <location>
        <begin position="239"/>
        <end position="879"/>
    </location>
</feature>
<dbReference type="CDD" id="cd09618">
    <property type="entry name" value="CBM9_like_2"/>
    <property type="match status" value="1"/>
</dbReference>